<keyword evidence="9" id="KW-1185">Reference proteome</keyword>
<keyword evidence="3 5" id="KW-0067">ATP-binding</keyword>
<gene>
    <name evidence="8" type="ORF">OUZ56_006137</name>
</gene>
<dbReference type="SMART" id="SM00320">
    <property type="entry name" value="WD40"/>
    <property type="match status" value="4"/>
</dbReference>
<dbReference type="EMBL" id="JAOYFB010000001">
    <property type="protein sequence ID" value="KAK4004402.1"/>
    <property type="molecule type" value="Genomic_DNA"/>
</dbReference>
<feature type="domain" description="Protein kinase" evidence="7">
    <location>
        <begin position="21"/>
        <end position="294"/>
    </location>
</feature>
<keyword evidence="2 5" id="KW-0547">Nucleotide-binding</keyword>
<dbReference type="SUPFAM" id="SSF50978">
    <property type="entry name" value="WD40 repeat-like"/>
    <property type="match status" value="1"/>
</dbReference>
<reference evidence="8 9" key="1">
    <citation type="journal article" date="2023" name="Nucleic Acids Res.">
        <title>The hologenome of Daphnia magna reveals possible DNA methylation and microbiome-mediated evolution of the host genome.</title>
        <authorList>
            <person name="Chaturvedi A."/>
            <person name="Li X."/>
            <person name="Dhandapani V."/>
            <person name="Marshall H."/>
            <person name="Kissane S."/>
            <person name="Cuenca-Cambronero M."/>
            <person name="Asole G."/>
            <person name="Calvet F."/>
            <person name="Ruiz-Romero M."/>
            <person name="Marangio P."/>
            <person name="Guigo R."/>
            <person name="Rago D."/>
            <person name="Mirbahai L."/>
            <person name="Eastwood N."/>
            <person name="Colbourne J.K."/>
            <person name="Zhou J."/>
            <person name="Mallon E."/>
            <person name="Orsini L."/>
        </authorList>
    </citation>
    <scope>NUCLEOTIDE SEQUENCE [LARGE SCALE GENOMIC DNA]</scope>
    <source>
        <strain evidence="8">LRV0_1</strain>
    </source>
</reference>
<dbReference type="InterPro" id="IPR011009">
    <property type="entry name" value="Kinase-like_dom_sf"/>
</dbReference>
<feature type="domain" description="Protein kinase" evidence="7">
    <location>
        <begin position="308"/>
        <end position="586"/>
    </location>
</feature>
<evidence type="ECO:0000313" key="9">
    <source>
        <dbReference type="Proteomes" id="UP001234178"/>
    </source>
</evidence>
<name>A0ABQ9YUR3_9CRUS</name>
<dbReference type="Pfam" id="PF00400">
    <property type="entry name" value="WD40"/>
    <property type="match status" value="1"/>
</dbReference>
<dbReference type="Gene3D" id="2.130.10.10">
    <property type="entry name" value="YVTN repeat-like/Quinoprotein amine dehydrogenase"/>
    <property type="match status" value="2"/>
</dbReference>
<evidence type="ECO:0000256" key="6">
    <source>
        <dbReference type="SAM" id="MobiDB-lite"/>
    </source>
</evidence>
<evidence type="ECO:0000256" key="1">
    <source>
        <dbReference type="ARBA" id="ARBA00004419"/>
    </source>
</evidence>
<feature type="binding site" evidence="5">
    <location>
        <position position="335"/>
    </location>
    <ligand>
        <name>ATP</name>
        <dbReference type="ChEBI" id="CHEBI:30616"/>
    </ligand>
</feature>
<evidence type="ECO:0000256" key="2">
    <source>
        <dbReference type="ARBA" id="ARBA00022741"/>
    </source>
</evidence>
<dbReference type="InterPro" id="IPR045133">
    <property type="entry name" value="IRE1/2-like"/>
</dbReference>
<dbReference type="InterPro" id="IPR015943">
    <property type="entry name" value="WD40/YVTN_repeat-like_dom_sf"/>
</dbReference>
<protein>
    <recommendedName>
        <fullName evidence="7">Protein kinase domain-containing protein</fullName>
    </recommendedName>
</protein>
<evidence type="ECO:0000259" key="7">
    <source>
        <dbReference type="PROSITE" id="PS50011"/>
    </source>
</evidence>
<dbReference type="Pfam" id="PF00069">
    <property type="entry name" value="Pkinase"/>
    <property type="match status" value="2"/>
</dbReference>
<dbReference type="PANTHER" id="PTHR13954:SF6">
    <property type="entry name" value="NON-SPECIFIC SERINE_THREONINE PROTEIN KINASE"/>
    <property type="match status" value="1"/>
</dbReference>
<dbReference type="SUPFAM" id="SSF56112">
    <property type="entry name" value="Protein kinase-like (PK-like)"/>
    <property type="match status" value="2"/>
</dbReference>
<sequence length="1012" mass="116467">MADAEQPKPAEDFIFKGKRLDCKNKIFGKGFFLFDGYWKKNENAGAEKKRVKSKTSNLKKEVAIRRIKNEECLDGWKDVADKLIYLNHNNILQVFGYEEDVANEWRYFALEPYSATLYEYCNGEYNGPMPNKSQVLHQITNGIFYLHGQGIVHGDLNPLNVVIAAQSRPVRIKISDFGLSKFSYSKQLSQKKKEGEQPFEMELCLRKYWYWAMSEETDSLEGIEDATEDVIAAGCILFYYLKRGEHLFGNDFESILINLKEKNPVNLENLGKNHFAYEPIKYMIIPPRKGFNWLHIANEKFKEELPLKVNRKELGKGSFGKVFEGEFNGDPVAVKTMPTTTAERKYIQREMITHIELNHVNVVKLLDVADSADNSFTHLVLELCGGTLMDYCEKKYSGPKLPPDELVLYQIANGLHYIHSRDLVHRDIKPENILISMTTPVQMKVSDLSFVKKTRQDTFSQSKIRGTLLWMAPETLKAYTDNENKSTDLPGEFPDGTIKSDTFSSGCVFFYFRTRGKHPFGKNKVSALANISKNNPEELDSYKKHLAADDVNGRILAGLIEDMIQFEGKERIGLPEVIKQLAAVFYRMDKSKCQLRFVEASLGGDYKISSRSHPTEPIFSCVNEKKLLFYTAKNLAIPFSNWRQKVTCLPLKFRGKRVRSLEWNINGTQLAAGFSDRTLVVWSYPECKILFQKKLRIIITEINWNPTRPNLFAAYASGFRYVRHQIFVCDSSIGDVITTINSEFRVSAVKWISENRIAVSSFNGTIKIFEMEENNLTTTRLVKEFTHGKGCDNLEWNERTQYLASVGDYQINIWSMDMPIPIKFPLQEQDGWKKFAWRLYTGNGEEEGGIEMARKSAKNFTFAYYSMEGVFIWNPLESEQQPRCLSDEKYIKTVAFSSDGRFLAAVSLETLMIWSAEDWVQIHKLNYRYIQSRNPRNISFFTTKSTNLYENKLIVSFEDKTSRLFEFAFEESNISDSASKISTESDDEDDDEDVDADREDVSPPKRLKGLFP</sequence>
<dbReference type="SMART" id="SM00220">
    <property type="entry name" value="S_TKc"/>
    <property type="match status" value="1"/>
</dbReference>
<feature type="region of interest" description="Disordered" evidence="6">
    <location>
        <begin position="976"/>
        <end position="1012"/>
    </location>
</feature>
<dbReference type="Proteomes" id="UP001234178">
    <property type="component" value="Unassembled WGS sequence"/>
</dbReference>
<evidence type="ECO:0000313" key="8">
    <source>
        <dbReference type="EMBL" id="KAK4004402.1"/>
    </source>
</evidence>
<dbReference type="PROSITE" id="PS50082">
    <property type="entry name" value="WD_REPEATS_2"/>
    <property type="match status" value="1"/>
</dbReference>
<evidence type="ECO:0000256" key="4">
    <source>
        <dbReference type="PROSITE-ProRule" id="PRU00221"/>
    </source>
</evidence>
<dbReference type="InterPro" id="IPR001680">
    <property type="entry name" value="WD40_rpt"/>
</dbReference>
<feature type="compositionally biased region" description="Acidic residues" evidence="6">
    <location>
        <begin position="984"/>
        <end position="998"/>
    </location>
</feature>
<keyword evidence="4" id="KW-0853">WD repeat</keyword>
<proteinExistence type="predicted"/>
<comment type="caution">
    <text evidence="8">The sequence shown here is derived from an EMBL/GenBank/DDBJ whole genome shotgun (WGS) entry which is preliminary data.</text>
</comment>
<comment type="subcellular location">
    <subcellularLocation>
        <location evidence="1">Cytoplasmic vesicle</location>
        <location evidence="1">Autophagosome</location>
    </subcellularLocation>
</comment>
<organism evidence="8 9">
    <name type="scientific">Daphnia magna</name>
    <dbReference type="NCBI Taxonomy" id="35525"/>
    <lineage>
        <taxon>Eukaryota</taxon>
        <taxon>Metazoa</taxon>
        <taxon>Ecdysozoa</taxon>
        <taxon>Arthropoda</taxon>
        <taxon>Crustacea</taxon>
        <taxon>Branchiopoda</taxon>
        <taxon>Diplostraca</taxon>
        <taxon>Cladocera</taxon>
        <taxon>Anomopoda</taxon>
        <taxon>Daphniidae</taxon>
        <taxon>Daphnia</taxon>
    </lineage>
</organism>
<dbReference type="PROSITE" id="PS00107">
    <property type="entry name" value="PROTEIN_KINASE_ATP"/>
    <property type="match status" value="1"/>
</dbReference>
<accession>A0ABQ9YUR3</accession>
<dbReference type="InterPro" id="IPR036322">
    <property type="entry name" value="WD40_repeat_dom_sf"/>
</dbReference>
<dbReference type="Gene3D" id="1.10.510.10">
    <property type="entry name" value="Transferase(Phosphotransferase) domain 1"/>
    <property type="match status" value="2"/>
</dbReference>
<dbReference type="InterPro" id="IPR000719">
    <property type="entry name" value="Prot_kinase_dom"/>
</dbReference>
<feature type="repeat" description="WD" evidence="4">
    <location>
        <begin position="651"/>
        <end position="683"/>
    </location>
</feature>
<dbReference type="PANTHER" id="PTHR13954">
    <property type="entry name" value="IRE1-RELATED"/>
    <property type="match status" value="1"/>
</dbReference>
<evidence type="ECO:0000256" key="5">
    <source>
        <dbReference type="PROSITE-ProRule" id="PRU10141"/>
    </source>
</evidence>
<dbReference type="PROSITE" id="PS50011">
    <property type="entry name" value="PROTEIN_KINASE_DOM"/>
    <property type="match status" value="2"/>
</dbReference>
<evidence type="ECO:0000256" key="3">
    <source>
        <dbReference type="ARBA" id="ARBA00022840"/>
    </source>
</evidence>
<dbReference type="InterPro" id="IPR008271">
    <property type="entry name" value="Ser/Thr_kinase_AS"/>
</dbReference>
<dbReference type="PROSITE" id="PS00108">
    <property type="entry name" value="PROTEIN_KINASE_ST"/>
    <property type="match status" value="1"/>
</dbReference>
<dbReference type="InterPro" id="IPR017441">
    <property type="entry name" value="Protein_kinase_ATP_BS"/>
</dbReference>